<sequence>MTHVPATARALLASALSVTALLTTAACSADGRETSRPVPVPSAAARAPSSAAPAVEQPTATAAPTPPALSEEQVRAALITERDLGVPWVPTRGAATWRDGMLKAHTGSADCRRLLDVLYTEEPFGAPTGPHAVVALDDSSNGTQLRYQIAAHRPADVDRVLAWLGTLPEKCERFTAATARAGAQDVEVAELPLPEAGDARHALRVTMSGETADGEPTYFTVDVAAVRVGQDTITLTNGGFGEVLSEITQAVAQLGAERLSEIGRQSRVRI</sequence>
<gene>
    <name evidence="3" type="ORF">ACFPN6_09920</name>
</gene>
<accession>A0ABW0D6N9</accession>
<dbReference type="EMBL" id="JBHSKL010000011">
    <property type="protein sequence ID" value="MFC5224916.1"/>
    <property type="molecule type" value="Genomic_DNA"/>
</dbReference>
<evidence type="ECO:0000256" key="1">
    <source>
        <dbReference type="SAM" id="MobiDB-lite"/>
    </source>
</evidence>
<keyword evidence="2" id="KW-0732">Signal</keyword>
<keyword evidence="4" id="KW-1185">Reference proteome</keyword>
<feature type="region of interest" description="Disordered" evidence="1">
    <location>
        <begin position="30"/>
        <end position="69"/>
    </location>
</feature>
<proteinExistence type="predicted"/>
<name>A0ABW0D6N9_STRFI</name>
<evidence type="ECO:0000256" key="2">
    <source>
        <dbReference type="SAM" id="SignalP"/>
    </source>
</evidence>
<reference evidence="4" key="1">
    <citation type="journal article" date="2019" name="Int. J. Syst. Evol. Microbiol.">
        <title>The Global Catalogue of Microorganisms (GCM) 10K type strain sequencing project: providing services to taxonomists for standard genome sequencing and annotation.</title>
        <authorList>
            <consortium name="The Broad Institute Genomics Platform"/>
            <consortium name="The Broad Institute Genome Sequencing Center for Infectious Disease"/>
            <person name="Wu L."/>
            <person name="Ma J."/>
        </authorList>
    </citation>
    <scope>NUCLEOTIDE SEQUENCE [LARGE SCALE GENOMIC DNA]</scope>
    <source>
        <strain evidence="4">CCM 8479</strain>
    </source>
</reference>
<organism evidence="3 4">
    <name type="scientific">Streptomyces fimbriatus</name>
    <dbReference type="NCBI Taxonomy" id="68197"/>
    <lineage>
        <taxon>Bacteria</taxon>
        <taxon>Bacillati</taxon>
        <taxon>Actinomycetota</taxon>
        <taxon>Actinomycetes</taxon>
        <taxon>Kitasatosporales</taxon>
        <taxon>Streptomycetaceae</taxon>
        <taxon>Streptomyces</taxon>
    </lineage>
</organism>
<feature type="chain" id="PRO_5046399465" description="Secreted protein" evidence="2">
    <location>
        <begin position="26"/>
        <end position="270"/>
    </location>
</feature>
<dbReference type="RefSeq" id="WP_344643437.1">
    <property type="nucleotide sequence ID" value="NZ_BAAASS010000004.1"/>
</dbReference>
<dbReference type="Proteomes" id="UP001596156">
    <property type="component" value="Unassembled WGS sequence"/>
</dbReference>
<evidence type="ECO:0008006" key="5">
    <source>
        <dbReference type="Google" id="ProtNLM"/>
    </source>
</evidence>
<feature type="signal peptide" evidence="2">
    <location>
        <begin position="1"/>
        <end position="25"/>
    </location>
</feature>
<evidence type="ECO:0000313" key="4">
    <source>
        <dbReference type="Proteomes" id="UP001596156"/>
    </source>
</evidence>
<protein>
    <recommendedName>
        <fullName evidence="5">Secreted protein</fullName>
    </recommendedName>
</protein>
<comment type="caution">
    <text evidence="3">The sequence shown here is derived from an EMBL/GenBank/DDBJ whole genome shotgun (WGS) entry which is preliminary data.</text>
</comment>
<evidence type="ECO:0000313" key="3">
    <source>
        <dbReference type="EMBL" id="MFC5224916.1"/>
    </source>
</evidence>
<feature type="compositionally biased region" description="Low complexity" evidence="1">
    <location>
        <begin position="41"/>
        <end position="63"/>
    </location>
</feature>